<dbReference type="AlphaFoldDB" id="A0A0Q4AZ12"/>
<dbReference type="Pfam" id="PF13852">
    <property type="entry name" value="DUF4197"/>
    <property type="match status" value="1"/>
</dbReference>
<dbReference type="Proteomes" id="UP000054172">
    <property type="component" value="Unassembled WGS sequence"/>
</dbReference>
<evidence type="ECO:0000313" key="2">
    <source>
        <dbReference type="Proteomes" id="UP000054172"/>
    </source>
</evidence>
<name>A0A0Q4AZ12_9BACT</name>
<sequence>MVKRRLFGFFYLLGAVVLLLGAAACEKVNDVLKSIGLSNAEIVEGLKEALNVAAGSAQGSASKVDGFLKNKAIEIMLPDQLKPVKKLVDTASYIPVVGSIVKSTLGDGVEELRVAMNHAAEHASRDVLPIFKGAVKEMTITDGLQVLQGGDSAASHYLREKTYTKLEDKFTPVVKESMGKTEVNSYYETLSTNYNEVVGKVNAIPGGMALVKAAVPDLPDRLDTDLSRFITTKGLDGLFYLMKGEEKKIRDNPLDYGSAIIQKVFNSPEAREKKNG</sequence>
<protein>
    <recommendedName>
        <fullName evidence="3">DUF4197 domain-containing protein</fullName>
    </recommendedName>
</protein>
<dbReference type="PROSITE" id="PS51257">
    <property type="entry name" value="PROKAR_LIPOPROTEIN"/>
    <property type="match status" value="1"/>
</dbReference>
<dbReference type="InterPro" id="IPR025245">
    <property type="entry name" value="DUF4197"/>
</dbReference>
<accession>A0A0Q4AZ12</accession>
<reference evidence="1" key="1">
    <citation type="submission" date="2015-08" db="EMBL/GenBank/DDBJ databases">
        <title>Candidatus Bacteriodes Periocalifornicus.</title>
        <authorList>
            <person name="McLean J.S."/>
            <person name="Kelley S."/>
        </authorList>
    </citation>
    <scope>NUCLEOTIDE SEQUENCE [LARGE SCALE GENOMIC DNA]</scope>
    <source>
        <strain evidence="1">12B</strain>
    </source>
</reference>
<dbReference type="EMBL" id="LIIK01000072">
    <property type="protein sequence ID" value="KQM08111.1"/>
    <property type="molecule type" value="Genomic_DNA"/>
</dbReference>
<gene>
    <name evidence="1" type="ORF">AL399_09130</name>
</gene>
<evidence type="ECO:0000313" key="1">
    <source>
        <dbReference type="EMBL" id="KQM08111.1"/>
    </source>
</evidence>
<dbReference type="STRING" id="1702214.AL399_09130"/>
<evidence type="ECO:0008006" key="3">
    <source>
        <dbReference type="Google" id="ProtNLM"/>
    </source>
</evidence>
<comment type="caution">
    <text evidence="1">The sequence shown here is derived from an EMBL/GenBank/DDBJ whole genome shotgun (WGS) entry which is preliminary data.</text>
</comment>
<dbReference type="PATRIC" id="fig|1702214.3.peg.1448"/>
<keyword evidence="2" id="KW-1185">Reference proteome</keyword>
<proteinExistence type="predicted"/>
<organism evidence="1 2">
    <name type="scientific">Candidatus [Bacteroides] periocalifornicus</name>
    <dbReference type="NCBI Taxonomy" id="1702214"/>
    <lineage>
        <taxon>Bacteria</taxon>
        <taxon>Pseudomonadati</taxon>
        <taxon>Bacteroidota</taxon>
    </lineage>
</organism>